<organism evidence="2">
    <name type="scientific">Curvularia pallescens</name>
    <dbReference type="NCBI Taxonomy" id="318706"/>
    <lineage>
        <taxon>Eukaryota</taxon>
        <taxon>Fungi</taxon>
        <taxon>Dikarya</taxon>
        <taxon>Ascomycota</taxon>
        <taxon>Pezizomycotina</taxon>
        <taxon>Dothideomycetes</taxon>
        <taxon>Pleosporomycetidae</taxon>
        <taxon>Pleosporales</taxon>
        <taxon>Pleosporineae</taxon>
        <taxon>Pleosporaceae</taxon>
        <taxon>Curvularia</taxon>
    </lineage>
</organism>
<dbReference type="InterPro" id="IPR020915">
    <property type="entry name" value="UPF0311"/>
</dbReference>
<dbReference type="PANTHER" id="PTHR37315:SF1">
    <property type="entry name" value="UPF0311 PROTEIN BLR7842"/>
    <property type="match status" value="1"/>
</dbReference>
<proteinExistence type="predicted"/>
<feature type="chain" id="PRO_5012758665" evidence="1">
    <location>
        <begin position="21"/>
        <end position="169"/>
    </location>
</feature>
<name>A0A218PFZ4_9PLEO</name>
<dbReference type="EMBL" id="LC208781">
    <property type="protein sequence ID" value="BAZ95830.1"/>
    <property type="molecule type" value="Genomic_DNA"/>
</dbReference>
<sequence>MKFFSNSIFALATAACSVAAQTPASPEMNWILSANVTPGDPIVVGPVPGGTRTILPIAGGTFWGPYFNGTLAPVGIDAGIVTPDNKFYPGGTAVLQSEDGANIIFKDNGFQTGDTIYGAVTFETGAEGYEWLNKLILVSSAKFASDTGSAVTLNIFAAGAIPEEAKKGR</sequence>
<protein>
    <submittedName>
        <fullName evidence="2">Uncharacterized protein</fullName>
    </submittedName>
</protein>
<accession>A0A218PFZ4</accession>
<dbReference type="Gene3D" id="2.40.160.20">
    <property type="match status" value="1"/>
</dbReference>
<dbReference type="PROSITE" id="PS51257">
    <property type="entry name" value="PROKAR_LIPOPROTEIN"/>
    <property type="match status" value="1"/>
</dbReference>
<evidence type="ECO:0000256" key="1">
    <source>
        <dbReference type="SAM" id="SignalP"/>
    </source>
</evidence>
<dbReference type="PANTHER" id="PTHR37315">
    <property type="entry name" value="UPF0311 PROTEIN BLR7842"/>
    <property type="match status" value="1"/>
</dbReference>
<keyword evidence="1" id="KW-0732">Signal</keyword>
<evidence type="ECO:0000313" key="2">
    <source>
        <dbReference type="EMBL" id="BAZ95830.1"/>
    </source>
</evidence>
<dbReference type="AlphaFoldDB" id="A0A218PFZ4"/>
<dbReference type="Pfam" id="PF11578">
    <property type="entry name" value="DUF3237"/>
    <property type="match status" value="1"/>
</dbReference>
<reference evidence="2" key="1">
    <citation type="submission" date="2017-01" db="EMBL/GenBank/DDBJ databases">
        <title>Biosynthetic gene cluster of curvupallides.</title>
        <authorList>
            <person name="Tsunematsu Y."/>
            <person name="Watanabe K."/>
            <person name="Yokoyama M."/>
            <person name="Yamamoto T."/>
            <person name="Kishimoto S."/>
            <person name="Hirayama Y."/>
        </authorList>
    </citation>
    <scope>NUCLEOTIDE SEQUENCE</scope>
    <source>
        <strain evidence="2">DSM 62482</strain>
    </source>
</reference>
<feature type="signal peptide" evidence="1">
    <location>
        <begin position="1"/>
        <end position="20"/>
    </location>
</feature>